<comment type="similarity">
    <text evidence="2 13">Belongs to the type III secretion exporter family.</text>
</comment>
<dbReference type="PRINTS" id="PR00950">
    <property type="entry name" value="TYPE3IMSPROT"/>
</dbReference>
<dbReference type="AlphaFoldDB" id="A0A3N1NXD6"/>
<dbReference type="PANTHER" id="PTHR30531">
    <property type="entry name" value="FLAGELLAR BIOSYNTHETIC PROTEIN FLHB"/>
    <property type="match status" value="1"/>
</dbReference>
<dbReference type="Gene3D" id="3.40.1690.10">
    <property type="entry name" value="secretion proteins EscU"/>
    <property type="match status" value="1"/>
</dbReference>
<keyword evidence="10 13" id="KW-0472">Membrane</keyword>
<keyword evidence="4 13" id="KW-0813">Transport</keyword>
<evidence type="ECO:0000256" key="11">
    <source>
        <dbReference type="ARBA" id="ARBA00023225"/>
    </source>
</evidence>
<keyword evidence="9 13" id="KW-1133">Transmembrane helix</keyword>
<dbReference type="NCBIfam" id="TIGR00328">
    <property type="entry name" value="flhB"/>
    <property type="match status" value="1"/>
</dbReference>
<evidence type="ECO:0000256" key="4">
    <source>
        <dbReference type="ARBA" id="ARBA00022448"/>
    </source>
</evidence>
<dbReference type="RefSeq" id="WP_123637220.1">
    <property type="nucleotide sequence ID" value="NZ_RJUK01000001.1"/>
</dbReference>
<dbReference type="FunFam" id="3.40.1690.10:FF:000001">
    <property type="entry name" value="Flagellar biosynthetic protein FlhB"/>
    <property type="match status" value="1"/>
</dbReference>
<dbReference type="PANTHER" id="PTHR30531:SF12">
    <property type="entry name" value="FLAGELLAR BIOSYNTHETIC PROTEIN FLHB"/>
    <property type="match status" value="1"/>
</dbReference>
<dbReference type="OrthoDB" id="9807950at2"/>
<evidence type="ECO:0000256" key="9">
    <source>
        <dbReference type="ARBA" id="ARBA00022989"/>
    </source>
</evidence>
<keyword evidence="5 13" id="KW-1003">Cell membrane</keyword>
<evidence type="ECO:0000313" key="16">
    <source>
        <dbReference type="Proteomes" id="UP000273643"/>
    </source>
</evidence>
<dbReference type="Proteomes" id="UP000273643">
    <property type="component" value="Unassembled WGS sequence"/>
</dbReference>
<dbReference type="GO" id="GO:0044780">
    <property type="term" value="P:bacterial-type flagellum assembly"/>
    <property type="evidence" value="ECO:0007669"/>
    <property type="project" value="InterPro"/>
</dbReference>
<evidence type="ECO:0000256" key="10">
    <source>
        <dbReference type="ARBA" id="ARBA00023136"/>
    </source>
</evidence>
<accession>A0A3N1NXD6</accession>
<name>A0A3N1NXD6_9GAMM</name>
<evidence type="ECO:0000256" key="2">
    <source>
        <dbReference type="ARBA" id="ARBA00010690"/>
    </source>
</evidence>
<proteinExistence type="inferred from homology"/>
<comment type="subcellular location">
    <subcellularLocation>
        <location evidence="1">Cell membrane</location>
        <topology evidence="1">Multi-pass membrane protein</topology>
    </subcellularLocation>
</comment>
<keyword evidence="15" id="KW-0969">Cilium</keyword>
<comment type="caution">
    <text evidence="15">The sequence shown here is derived from an EMBL/GenBank/DDBJ whole genome shotgun (WGS) entry which is preliminary data.</text>
</comment>
<feature type="region of interest" description="Disordered" evidence="14">
    <location>
        <begin position="1"/>
        <end position="29"/>
    </location>
</feature>
<dbReference type="InterPro" id="IPR006135">
    <property type="entry name" value="T3SS_substrate_exporter"/>
</dbReference>
<dbReference type="Gene3D" id="6.10.250.2080">
    <property type="match status" value="1"/>
</dbReference>
<feature type="transmembrane region" description="Helical" evidence="13">
    <location>
        <begin position="98"/>
        <end position="119"/>
    </location>
</feature>
<evidence type="ECO:0000256" key="12">
    <source>
        <dbReference type="ARBA" id="ARBA00025078"/>
    </source>
</evidence>
<evidence type="ECO:0000256" key="6">
    <source>
        <dbReference type="ARBA" id="ARBA00022692"/>
    </source>
</evidence>
<keyword evidence="7 13" id="KW-1005">Bacterial flagellum biogenesis</keyword>
<dbReference type="EMBL" id="RJUK01000001">
    <property type="protein sequence ID" value="ROQ19958.1"/>
    <property type="molecule type" value="Genomic_DNA"/>
</dbReference>
<evidence type="ECO:0000256" key="14">
    <source>
        <dbReference type="SAM" id="MobiDB-lite"/>
    </source>
</evidence>
<dbReference type="InterPro" id="IPR029025">
    <property type="entry name" value="T3SS_substrate_exporter_C"/>
</dbReference>
<feature type="transmembrane region" description="Helical" evidence="13">
    <location>
        <begin position="188"/>
        <end position="216"/>
    </location>
</feature>
<reference evidence="15 16" key="1">
    <citation type="submission" date="2018-11" db="EMBL/GenBank/DDBJ databases">
        <title>Genomic Encyclopedia of Type Strains, Phase IV (KMG-IV): sequencing the most valuable type-strain genomes for metagenomic binning, comparative biology and taxonomic classification.</title>
        <authorList>
            <person name="Goeker M."/>
        </authorList>
    </citation>
    <scope>NUCLEOTIDE SEQUENCE [LARGE SCALE GENOMIC DNA]</scope>
    <source>
        <strain evidence="15 16">DSM 16974</strain>
    </source>
</reference>
<feature type="transmembrane region" description="Helical" evidence="13">
    <location>
        <begin position="38"/>
        <end position="56"/>
    </location>
</feature>
<protein>
    <recommendedName>
        <fullName evidence="3 13">Flagellar biosynthetic protein FlhB</fullName>
    </recommendedName>
</protein>
<keyword evidence="16" id="KW-1185">Reference proteome</keyword>
<keyword evidence="11 13" id="KW-1006">Bacterial flagellum protein export</keyword>
<dbReference type="SUPFAM" id="SSF160544">
    <property type="entry name" value="EscU C-terminal domain-like"/>
    <property type="match status" value="1"/>
</dbReference>
<evidence type="ECO:0000256" key="13">
    <source>
        <dbReference type="RuleBase" id="RU364091"/>
    </source>
</evidence>
<feature type="transmembrane region" description="Helical" evidence="13">
    <location>
        <begin position="140"/>
        <end position="168"/>
    </location>
</feature>
<comment type="function">
    <text evidence="12 13">Required for formation of the rod structure in the basal body of the flagellar apparatus. Together with FliI and FliH, may constitute the export apparatus of flagellin.</text>
</comment>
<keyword evidence="15" id="KW-0282">Flagellum</keyword>
<sequence length="378" mass="42016">MAEENDSSQEKTEEPTARKQEKAREEGQIPRSRELTTTFILLAGTIGLMLFGPFMAGKLSGILKFNFSLEREVVFNTDAMIEHLTASLYQGTLSMMPVFALLLVASIAGPIGLGGWLFSSKSMAPKASRMNPLAGLKRMFALKALMELAKALGKVMLIMAVAVGLLVVQQQDMLRLSDQEPLTAIKNSVWLSGVAAIALAAVTIAIAAIDIPFQIFENNKKLKMSRQEVKDEMKDTEGKPEVKSKIRQLQREMAQRRMMSEVPKADVVITNPTHYSVALKYDPDTMATPILVAKGADQTAMKIREIARAHNIDIMESPALTRAIYHTTEIDQEVPADLYMAVAQVLAYVFQLRNFRKGRGEKPAYPRNIQVPRDMRFD</sequence>
<dbReference type="Pfam" id="PF01312">
    <property type="entry name" value="Bac_export_2"/>
    <property type="match status" value="1"/>
</dbReference>
<keyword evidence="15" id="KW-0966">Cell projection</keyword>
<feature type="compositionally biased region" description="Basic and acidic residues" evidence="14">
    <location>
        <begin position="8"/>
        <end position="29"/>
    </location>
</feature>
<evidence type="ECO:0000313" key="15">
    <source>
        <dbReference type="EMBL" id="ROQ19958.1"/>
    </source>
</evidence>
<organism evidence="15 16">
    <name type="scientific">Marinimicrobium koreense</name>
    <dbReference type="NCBI Taxonomy" id="306545"/>
    <lineage>
        <taxon>Bacteria</taxon>
        <taxon>Pseudomonadati</taxon>
        <taxon>Pseudomonadota</taxon>
        <taxon>Gammaproteobacteria</taxon>
        <taxon>Cellvibrionales</taxon>
        <taxon>Cellvibrionaceae</taxon>
        <taxon>Marinimicrobium</taxon>
    </lineage>
</organism>
<keyword evidence="6 13" id="KW-0812">Transmembrane</keyword>
<dbReference type="GO" id="GO:0005886">
    <property type="term" value="C:plasma membrane"/>
    <property type="evidence" value="ECO:0007669"/>
    <property type="project" value="UniProtKB-SubCell"/>
</dbReference>
<evidence type="ECO:0000256" key="3">
    <source>
        <dbReference type="ARBA" id="ARBA00021622"/>
    </source>
</evidence>
<evidence type="ECO:0000256" key="5">
    <source>
        <dbReference type="ARBA" id="ARBA00022475"/>
    </source>
</evidence>
<keyword evidence="8 13" id="KW-0653">Protein transport</keyword>
<gene>
    <name evidence="13" type="primary">flhB</name>
    <name evidence="15" type="ORF">EDC38_0549</name>
</gene>
<evidence type="ECO:0000256" key="8">
    <source>
        <dbReference type="ARBA" id="ARBA00022927"/>
    </source>
</evidence>
<evidence type="ECO:0000256" key="7">
    <source>
        <dbReference type="ARBA" id="ARBA00022795"/>
    </source>
</evidence>
<evidence type="ECO:0000256" key="1">
    <source>
        <dbReference type="ARBA" id="ARBA00004651"/>
    </source>
</evidence>
<dbReference type="InterPro" id="IPR006136">
    <property type="entry name" value="FlhB"/>
</dbReference>
<dbReference type="GO" id="GO:0009306">
    <property type="term" value="P:protein secretion"/>
    <property type="evidence" value="ECO:0007669"/>
    <property type="project" value="InterPro"/>
</dbReference>